<dbReference type="InterPro" id="IPR001138">
    <property type="entry name" value="Zn2Cys6_DnaBD"/>
</dbReference>
<evidence type="ECO:0000313" key="4">
    <source>
        <dbReference type="Proteomes" id="UP000766486"/>
    </source>
</evidence>
<reference evidence="3 4" key="1">
    <citation type="submission" date="2019-06" db="EMBL/GenBank/DDBJ databases">
        <authorList>
            <person name="Broberg M."/>
        </authorList>
    </citation>
    <scope>NUCLEOTIDE SEQUENCE [LARGE SCALE GENOMIC DNA]</scope>
</reference>
<protein>
    <recommendedName>
        <fullName evidence="2">Zn(2)-C6 fungal-type domain-containing protein</fullName>
    </recommendedName>
</protein>
<dbReference type="Pfam" id="PF00172">
    <property type="entry name" value="Zn_clus"/>
    <property type="match status" value="1"/>
</dbReference>
<evidence type="ECO:0000313" key="3">
    <source>
        <dbReference type="EMBL" id="VUC25545.1"/>
    </source>
</evidence>
<dbReference type="SMART" id="SM00066">
    <property type="entry name" value="GAL4"/>
    <property type="match status" value="1"/>
</dbReference>
<comment type="caution">
    <text evidence="3">The sequence shown here is derived from an EMBL/GenBank/DDBJ whole genome shotgun (WGS) entry which is preliminary data.</text>
</comment>
<evidence type="ECO:0000259" key="2">
    <source>
        <dbReference type="PROSITE" id="PS50048"/>
    </source>
</evidence>
<dbReference type="EMBL" id="CABFNS010000737">
    <property type="protein sequence ID" value="VUC25545.1"/>
    <property type="molecule type" value="Genomic_DNA"/>
</dbReference>
<accession>A0ABY6U3A2</accession>
<dbReference type="SUPFAM" id="SSF57701">
    <property type="entry name" value="Zn2/Cys6 DNA-binding domain"/>
    <property type="match status" value="1"/>
</dbReference>
<name>A0ABY6U3A2_BIOOC</name>
<dbReference type="InterPro" id="IPR053178">
    <property type="entry name" value="Osmoadaptation_assoc"/>
</dbReference>
<dbReference type="Proteomes" id="UP000766486">
    <property type="component" value="Unassembled WGS sequence"/>
</dbReference>
<gene>
    <name evidence="3" type="ORF">CLO192961_LOCUS172164</name>
</gene>
<dbReference type="PROSITE" id="PS50048">
    <property type="entry name" value="ZN2_CY6_FUNGAL_2"/>
    <property type="match status" value="1"/>
</dbReference>
<dbReference type="Gene3D" id="4.10.240.10">
    <property type="entry name" value="Zn(2)-C6 fungal-type DNA-binding domain"/>
    <property type="match status" value="1"/>
</dbReference>
<dbReference type="PANTHER" id="PTHR38111:SF11">
    <property type="entry name" value="TRANSCRIPTION FACTOR DOMAIN-CONTAINING PROTEIN-RELATED"/>
    <property type="match status" value="1"/>
</dbReference>
<dbReference type="InterPro" id="IPR036864">
    <property type="entry name" value="Zn2-C6_fun-type_DNA-bd_sf"/>
</dbReference>
<keyword evidence="1" id="KW-0539">Nucleus</keyword>
<feature type="domain" description="Zn(2)-C6 fungal-type" evidence="2">
    <location>
        <begin position="9"/>
        <end position="37"/>
    </location>
</feature>
<proteinExistence type="predicted"/>
<keyword evidence="4" id="KW-1185">Reference proteome</keyword>
<dbReference type="PANTHER" id="PTHR38111">
    <property type="entry name" value="ZN(2)-C6 FUNGAL-TYPE DOMAIN-CONTAINING PROTEIN-RELATED"/>
    <property type="match status" value="1"/>
</dbReference>
<dbReference type="PROSITE" id="PS00463">
    <property type="entry name" value="ZN2_CY6_FUNGAL_1"/>
    <property type="match status" value="1"/>
</dbReference>
<evidence type="ECO:0000256" key="1">
    <source>
        <dbReference type="ARBA" id="ARBA00023242"/>
    </source>
</evidence>
<sequence>MPGIPKSRGCQVCKRRKVKCDEIWPSCGQCRNIKTDCPGPTQLIKFINNTTDASNDRIANKIVVSKPSSSTFHMRKVRYANVTDASAGYGRLQMTLPRSNPTTVADRVGLRLALTLERGPAEVVTTFMGYLPEIPKRLAGSACLRDSVDLFCTAWAGFRSQSPRKPLIAMPQYGKLLRSLQKALTNDEAYRIETLAAMMLLERTVRLFDLDSENVDFHLKGIRQVFAKKGLPNPDDQLDVKLTNEVHALLLRDWPGSSENVTVLTSAQKEALIQCAGEQLSNMDSRPFFESDIMILYTCAEKFIKLLADFQQVLRNPEKTEMAQSVRQGLHEMKNEGRRAAADSLSRWIEDGSITEKLEPAFVGGKQYQISSMYLIGLYHAMIMCQLIPLSILHHLDVMCGIPDSTIIDESRQVSAEMWRMMPAIKSLEPIIGIAMMDVACMSYEFAGERGREYVLETILDIDSSVGRYPKEKESLHGAVMDKIKLLTGRKLDQPIQGLVLS</sequence>
<dbReference type="CDD" id="cd00067">
    <property type="entry name" value="GAL4"/>
    <property type="match status" value="1"/>
</dbReference>
<organism evidence="3 4">
    <name type="scientific">Bionectria ochroleuca</name>
    <name type="common">Gliocladium roseum</name>
    <dbReference type="NCBI Taxonomy" id="29856"/>
    <lineage>
        <taxon>Eukaryota</taxon>
        <taxon>Fungi</taxon>
        <taxon>Dikarya</taxon>
        <taxon>Ascomycota</taxon>
        <taxon>Pezizomycotina</taxon>
        <taxon>Sordariomycetes</taxon>
        <taxon>Hypocreomycetidae</taxon>
        <taxon>Hypocreales</taxon>
        <taxon>Bionectriaceae</taxon>
        <taxon>Clonostachys</taxon>
    </lineage>
</organism>